<dbReference type="EMBL" id="CP141615">
    <property type="protein sequence ID" value="WRP18509.1"/>
    <property type="molecule type" value="Genomic_DNA"/>
</dbReference>
<protein>
    <submittedName>
        <fullName evidence="2">GTPase</fullName>
    </submittedName>
</protein>
<dbReference type="RefSeq" id="WP_324717782.1">
    <property type="nucleotide sequence ID" value="NZ_CP141615.1"/>
</dbReference>
<reference evidence="2 3" key="1">
    <citation type="journal article" date="2024" name="Front. Microbiol.">
        <title>Novel thermophilic genera Geochorda gen. nov. and Carboxydochorda gen. nov. from the deep terrestrial subsurface reveal the ecophysiological diversity in the class Limnochordia.</title>
        <authorList>
            <person name="Karnachuk O.V."/>
            <person name="Lukina A.P."/>
            <person name="Avakyan M.R."/>
            <person name="Kadnikov V.V."/>
            <person name="Begmatov S."/>
            <person name="Beletsky A.V."/>
            <person name="Vlasova K.G."/>
            <person name="Novikov A.A."/>
            <person name="Shcherbakova V.A."/>
            <person name="Mardanov A.V."/>
            <person name="Ravin N.V."/>
        </authorList>
    </citation>
    <scope>NUCLEOTIDE SEQUENCE [LARGE SCALE GENOMIC DNA]</scope>
    <source>
        <strain evidence="2 3">L945</strain>
    </source>
</reference>
<keyword evidence="3" id="KW-1185">Reference proteome</keyword>
<dbReference type="SUPFAM" id="SSF52540">
    <property type="entry name" value="P-loop containing nucleoside triphosphate hydrolases"/>
    <property type="match status" value="1"/>
</dbReference>
<proteinExistence type="predicted"/>
<dbReference type="Pfam" id="PF01926">
    <property type="entry name" value="MMR_HSR1"/>
    <property type="match status" value="1"/>
</dbReference>
<evidence type="ECO:0000259" key="1">
    <source>
        <dbReference type="Pfam" id="PF01926"/>
    </source>
</evidence>
<evidence type="ECO:0000313" key="2">
    <source>
        <dbReference type="EMBL" id="WRP18509.1"/>
    </source>
</evidence>
<evidence type="ECO:0000313" key="3">
    <source>
        <dbReference type="Proteomes" id="UP001332192"/>
    </source>
</evidence>
<organism evidence="2 3">
    <name type="scientific">Carboxydichorda subterranea</name>
    <dbReference type="NCBI Taxonomy" id="3109565"/>
    <lineage>
        <taxon>Bacteria</taxon>
        <taxon>Bacillati</taxon>
        <taxon>Bacillota</taxon>
        <taxon>Limnochordia</taxon>
        <taxon>Limnochordales</taxon>
        <taxon>Geochordaceae</taxon>
        <taxon>Carboxydichorda</taxon>
    </lineage>
</organism>
<feature type="domain" description="G" evidence="1">
    <location>
        <begin position="65"/>
        <end position="168"/>
    </location>
</feature>
<dbReference type="Gene3D" id="3.40.50.300">
    <property type="entry name" value="P-loop containing nucleotide triphosphate hydrolases"/>
    <property type="match status" value="1"/>
</dbReference>
<gene>
    <name evidence="2" type="ORF">U7230_05765</name>
</gene>
<name>A0ABZ1C0N7_9FIRM</name>
<dbReference type="InterPro" id="IPR027417">
    <property type="entry name" value="P-loop_NTPase"/>
</dbReference>
<dbReference type="Proteomes" id="UP001332192">
    <property type="component" value="Chromosome"/>
</dbReference>
<accession>A0ABZ1C0N7</accession>
<sequence>MPAQPSAAPAVAAVVGRQGVGKTLFVLRFAQWCGMSRLLVSSGSRASGDEAWVELDPADAVSRLVGSQGPTTRQLQHLEVQWRHAKRWVRIRLSDTVGLTDGIHPDPQLRQAMAESLGAVLESPVVLHVLDGAEVARRPQRLLDEDDMDFQLARYGERRRGYAVIVNKLDLPGGKRGLDAVRQAWPRRIVLGTSAVEGWGFARVRRFVERFV</sequence>
<dbReference type="InterPro" id="IPR006073">
    <property type="entry name" value="GTP-bd"/>
</dbReference>